<dbReference type="Proteomes" id="UP001139493">
    <property type="component" value="Unassembled WGS sequence"/>
</dbReference>
<sequence>MMLSPHDLLLVVATAAGCTAATTVLALLVLRLRPSRSLAFQLVVVVVAALASVVCSTLAIAALMYLSLHDLQVLMWVVGVSTALSLVAALLTARSASAALAGLQEAVVRVGRGDVVDARPDGGKEFAELSAQLAETSERLAAARAQIEHLDASRRQFFAWISHDLRTPLTGISALAEALDDGAVARPEEYVRRIRNQAGTMSRLVDDLFELSQLTSGTYQLRPENVELLDVVSDAVSDVHELAAAKDIRITHADVEGRMLRADPHELTRVVVNLLTNSIRHAPRGSEVLVSAAERDGRLVLSVLDQGGGVDSDDLPYLFDVGWRASSARTPQAEPTGSPGAGLGLAIVRGIVRAHGGDVRAERAPQGFRLDVALPTAGGLLT</sequence>
<evidence type="ECO:0000256" key="6">
    <source>
        <dbReference type="ARBA" id="ARBA00022692"/>
    </source>
</evidence>
<dbReference type="SUPFAM" id="SSF47384">
    <property type="entry name" value="Homodimeric domain of signal transducing histidine kinase"/>
    <property type="match status" value="1"/>
</dbReference>
<protein>
    <recommendedName>
        <fullName evidence="10">Sensor-like histidine kinase SenX3</fullName>
        <ecNumber evidence="3">2.7.13.3</ecNumber>
    </recommendedName>
</protein>
<evidence type="ECO:0000256" key="8">
    <source>
        <dbReference type="ARBA" id="ARBA00022989"/>
    </source>
</evidence>
<proteinExistence type="predicted"/>
<dbReference type="FunFam" id="1.10.287.130:FF:000001">
    <property type="entry name" value="Two-component sensor histidine kinase"/>
    <property type="match status" value="1"/>
</dbReference>
<feature type="coiled-coil region" evidence="11">
    <location>
        <begin position="126"/>
        <end position="153"/>
    </location>
</feature>
<dbReference type="InterPro" id="IPR036097">
    <property type="entry name" value="HisK_dim/P_sf"/>
</dbReference>
<evidence type="ECO:0000256" key="9">
    <source>
        <dbReference type="ARBA" id="ARBA00023012"/>
    </source>
</evidence>
<feature type="domain" description="HAMP" evidence="14">
    <location>
        <begin position="94"/>
        <end position="145"/>
    </location>
</feature>
<evidence type="ECO:0000259" key="14">
    <source>
        <dbReference type="PROSITE" id="PS50885"/>
    </source>
</evidence>
<gene>
    <name evidence="15" type="ORF">APR03_000084</name>
</gene>
<keyword evidence="6 12" id="KW-0812">Transmembrane</keyword>
<reference evidence="15" key="1">
    <citation type="submission" date="2022-06" db="EMBL/GenBank/DDBJ databases">
        <title>Genomic Encyclopedia of Archaeal and Bacterial Type Strains, Phase II (KMG-II): from individual species to whole genera.</title>
        <authorList>
            <person name="Goeker M."/>
        </authorList>
    </citation>
    <scope>NUCLEOTIDE SEQUENCE</scope>
    <source>
        <strain evidence="15">DSM 26652</strain>
    </source>
</reference>
<dbReference type="SMART" id="SM00387">
    <property type="entry name" value="HATPase_c"/>
    <property type="match status" value="1"/>
</dbReference>
<keyword evidence="5" id="KW-0808">Transferase</keyword>
<dbReference type="GO" id="GO:0004721">
    <property type="term" value="F:phosphoprotein phosphatase activity"/>
    <property type="evidence" value="ECO:0007669"/>
    <property type="project" value="TreeGrafter"/>
</dbReference>
<evidence type="ECO:0000256" key="4">
    <source>
        <dbReference type="ARBA" id="ARBA00022553"/>
    </source>
</evidence>
<dbReference type="PRINTS" id="PR00344">
    <property type="entry name" value="BCTRLSENSOR"/>
</dbReference>
<accession>A0A9X2G6F2</accession>
<evidence type="ECO:0000256" key="10">
    <source>
        <dbReference type="ARBA" id="ARBA00039401"/>
    </source>
</evidence>
<dbReference type="Gene3D" id="6.10.340.10">
    <property type="match status" value="1"/>
</dbReference>
<dbReference type="RefSeq" id="WP_253831668.1">
    <property type="nucleotide sequence ID" value="NZ_JAMTCS010000001.1"/>
</dbReference>
<dbReference type="InterPro" id="IPR005467">
    <property type="entry name" value="His_kinase_dom"/>
</dbReference>
<feature type="transmembrane region" description="Helical" evidence="12">
    <location>
        <begin position="73"/>
        <end position="93"/>
    </location>
</feature>
<evidence type="ECO:0000313" key="15">
    <source>
        <dbReference type="EMBL" id="MCP2262761.1"/>
    </source>
</evidence>
<dbReference type="PANTHER" id="PTHR45453">
    <property type="entry name" value="PHOSPHATE REGULON SENSOR PROTEIN PHOR"/>
    <property type="match status" value="1"/>
</dbReference>
<feature type="domain" description="Histidine kinase" evidence="13">
    <location>
        <begin position="160"/>
        <end position="378"/>
    </location>
</feature>
<dbReference type="SUPFAM" id="SSF55874">
    <property type="entry name" value="ATPase domain of HSP90 chaperone/DNA topoisomerase II/histidine kinase"/>
    <property type="match status" value="1"/>
</dbReference>
<dbReference type="PROSITE" id="PS50109">
    <property type="entry name" value="HIS_KIN"/>
    <property type="match status" value="1"/>
</dbReference>
<evidence type="ECO:0000256" key="1">
    <source>
        <dbReference type="ARBA" id="ARBA00000085"/>
    </source>
</evidence>
<name>A0A9X2G6F2_9MICO</name>
<organism evidence="15 16">
    <name type="scientific">Promicromonospora thailandica</name>
    <dbReference type="NCBI Taxonomy" id="765201"/>
    <lineage>
        <taxon>Bacteria</taxon>
        <taxon>Bacillati</taxon>
        <taxon>Actinomycetota</taxon>
        <taxon>Actinomycetes</taxon>
        <taxon>Micrococcales</taxon>
        <taxon>Promicromonosporaceae</taxon>
        <taxon>Promicromonospora</taxon>
    </lineage>
</organism>
<feature type="transmembrane region" description="Helical" evidence="12">
    <location>
        <begin position="42"/>
        <end position="66"/>
    </location>
</feature>
<keyword evidence="16" id="KW-1185">Reference proteome</keyword>
<evidence type="ECO:0000256" key="12">
    <source>
        <dbReference type="SAM" id="Phobius"/>
    </source>
</evidence>
<dbReference type="InterPro" id="IPR050351">
    <property type="entry name" value="BphY/WalK/GraS-like"/>
</dbReference>
<dbReference type="InterPro" id="IPR003660">
    <property type="entry name" value="HAMP_dom"/>
</dbReference>
<evidence type="ECO:0000256" key="2">
    <source>
        <dbReference type="ARBA" id="ARBA00004236"/>
    </source>
</evidence>
<dbReference type="GO" id="GO:0000155">
    <property type="term" value="F:phosphorelay sensor kinase activity"/>
    <property type="evidence" value="ECO:0007669"/>
    <property type="project" value="InterPro"/>
</dbReference>
<dbReference type="Gene3D" id="3.30.565.10">
    <property type="entry name" value="Histidine kinase-like ATPase, C-terminal domain"/>
    <property type="match status" value="1"/>
</dbReference>
<evidence type="ECO:0000259" key="13">
    <source>
        <dbReference type="PROSITE" id="PS50109"/>
    </source>
</evidence>
<keyword evidence="12" id="KW-0472">Membrane</keyword>
<dbReference type="Pfam" id="PF00512">
    <property type="entry name" value="HisKA"/>
    <property type="match status" value="1"/>
</dbReference>
<evidence type="ECO:0000256" key="7">
    <source>
        <dbReference type="ARBA" id="ARBA00022777"/>
    </source>
</evidence>
<keyword evidence="11" id="KW-0175">Coiled coil</keyword>
<dbReference type="PROSITE" id="PS50885">
    <property type="entry name" value="HAMP"/>
    <property type="match status" value="1"/>
</dbReference>
<evidence type="ECO:0000313" key="16">
    <source>
        <dbReference type="Proteomes" id="UP001139493"/>
    </source>
</evidence>
<dbReference type="CDD" id="cd00082">
    <property type="entry name" value="HisKA"/>
    <property type="match status" value="1"/>
</dbReference>
<dbReference type="InterPro" id="IPR003661">
    <property type="entry name" value="HisK_dim/P_dom"/>
</dbReference>
<dbReference type="Gene3D" id="1.10.287.130">
    <property type="match status" value="1"/>
</dbReference>
<dbReference type="AlphaFoldDB" id="A0A9X2G6F2"/>
<dbReference type="EC" id="2.7.13.3" evidence="3"/>
<keyword evidence="4" id="KW-0597">Phosphoprotein</keyword>
<keyword evidence="7" id="KW-0418">Kinase</keyword>
<comment type="subcellular location">
    <subcellularLocation>
        <location evidence="2">Cell membrane</location>
    </subcellularLocation>
</comment>
<dbReference type="CDD" id="cd00075">
    <property type="entry name" value="HATPase"/>
    <property type="match status" value="1"/>
</dbReference>
<keyword evidence="8 12" id="KW-1133">Transmembrane helix</keyword>
<comment type="catalytic activity">
    <reaction evidence="1">
        <text>ATP + protein L-histidine = ADP + protein N-phospho-L-histidine.</text>
        <dbReference type="EC" id="2.7.13.3"/>
    </reaction>
</comment>
<dbReference type="Pfam" id="PF02518">
    <property type="entry name" value="HATPase_c"/>
    <property type="match status" value="1"/>
</dbReference>
<dbReference type="InterPro" id="IPR036890">
    <property type="entry name" value="HATPase_C_sf"/>
</dbReference>
<dbReference type="EMBL" id="JAMTCS010000001">
    <property type="protein sequence ID" value="MCP2262761.1"/>
    <property type="molecule type" value="Genomic_DNA"/>
</dbReference>
<dbReference type="InterPro" id="IPR003594">
    <property type="entry name" value="HATPase_dom"/>
</dbReference>
<evidence type="ECO:0000256" key="5">
    <source>
        <dbReference type="ARBA" id="ARBA00022679"/>
    </source>
</evidence>
<dbReference type="GO" id="GO:0005886">
    <property type="term" value="C:plasma membrane"/>
    <property type="evidence" value="ECO:0007669"/>
    <property type="project" value="UniProtKB-SubCell"/>
</dbReference>
<dbReference type="GO" id="GO:0016036">
    <property type="term" value="P:cellular response to phosphate starvation"/>
    <property type="evidence" value="ECO:0007669"/>
    <property type="project" value="TreeGrafter"/>
</dbReference>
<comment type="caution">
    <text evidence="15">The sequence shown here is derived from an EMBL/GenBank/DDBJ whole genome shotgun (WGS) entry which is preliminary data.</text>
</comment>
<dbReference type="PANTHER" id="PTHR45453:SF1">
    <property type="entry name" value="PHOSPHATE REGULON SENSOR PROTEIN PHOR"/>
    <property type="match status" value="1"/>
</dbReference>
<evidence type="ECO:0000256" key="11">
    <source>
        <dbReference type="SAM" id="Coils"/>
    </source>
</evidence>
<dbReference type="InterPro" id="IPR004358">
    <property type="entry name" value="Sig_transdc_His_kin-like_C"/>
</dbReference>
<dbReference type="SMART" id="SM00388">
    <property type="entry name" value="HisKA"/>
    <property type="match status" value="1"/>
</dbReference>
<keyword evidence="9" id="KW-0902">Two-component regulatory system</keyword>
<evidence type="ECO:0000256" key="3">
    <source>
        <dbReference type="ARBA" id="ARBA00012438"/>
    </source>
</evidence>